<sequence length="157" mass="18340">MGSRIISRASCDFNREMQLQNGEYKLQSEDGLEQNEMQLLQRKLNQEIRRQSRRFSMMRETSQSFHSQGLPNPKLLFFLGISIGVMSILANKGEMEKLNEQLQENENLVRDLQEELEMKELLNVKELKLDEAFESSATNKDTHYSAIHHMVHTPNKN</sequence>
<protein>
    <submittedName>
        <fullName evidence="1">Uncharacterized protein</fullName>
    </submittedName>
</protein>
<organism evidence="1 2">
    <name type="scientific">Pistacia atlantica</name>
    <dbReference type="NCBI Taxonomy" id="434234"/>
    <lineage>
        <taxon>Eukaryota</taxon>
        <taxon>Viridiplantae</taxon>
        <taxon>Streptophyta</taxon>
        <taxon>Embryophyta</taxon>
        <taxon>Tracheophyta</taxon>
        <taxon>Spermatophyta</taxon>
        <taxon>Magnoliopsida</taxon>
        <taxon>eudicotyledons</taxon>
        <taxon>Gunneridae</taxon>
        <taxon>Pentapetalae</taxon>
        <taxon>rosids</taxon>
        <taxon>malvids</taxon>
        <taxon>Sapindales</taxon>
        <taxon>Anacardiaceae</taxon>
        <taxon>Pistacia</taxon>
    </lineage>
</organism>
<name>A0ACC1BBD4_9ROSI</name>
<accession>A0ACC1BBD4</accession>
<reference evidence="2" key="1">
    <citation type="journal article" date="2023" name="G3 (Bethesda)">
        <title>Genome assembly and association tests identify interacting loci associated with vigor, precocity, and sex in interspecific pistachio rootstocks.</title>
        <authorList>
            <person name="Palmer W."/>
            <person name="Jacygrad E."/>
            <person name="Sagayaradj S."/>
            <person name="Cavanaugh K."/>
            <person name="Han R."/>
            <person name="Bertier L."/>
            <person name="Beede B."/>
            <person name="Kafkas S."/>
            <person name="Golino D."/>
            <person name="Preece J."/>
            <person name="Michelmore R."/>
        </authorList>
    </citation>
    <scope>NUCLEOTIDE SEQUENCE [LARGE SCALE GENOMIC DNA]</scope>
</reference>
<gene>
    <name evidence="1" type="ORF">Patl1_16681</name>
</gene>
<proteinExistence type="predicted"/>
<dbReference type="EMBL" id="CM047902">
    <property type="protein sequence ID" value="KAJ0096143.1"/>
    <property type="molecule type" value="Genomic_DNA"/>
</dbReference>
<keyword evidence="2" id="KW-1185">Reference proteome</keyword>
<evidence type="ECO:0000313" key="1">
    <source>
        <dbReference type="EMBL" id="KAJ0096143.1"/>
    </source>
</evidence>
<comment type="caution">
    <text evidence="1">The sequence shown here is derived from an EMBL/GenBank/DDBJ whole genome shotgun (WGS) entry which is preliminary data.</text>
</comment>
<dbReference type="Proteomes" id="UP001164250">
    <property type="component" value="Chromosome 6"/>
</dbReference>
<evidence type="ECO:0000313" key="2">
    <source>
        <dbReference type="Proteomes" id="UP001164250"/>
    </source>
</evidence>